<feature type="domain" description="Transposase DDE" evidence="1">
    <location>
        <begin position="6"/>
        <end position="66"/>
    </location>
</feature>
<protein>
    <recommendedName>
        <fullName evidence="1">Transposase DDE domain-containing protein</fullName>
    </recommendedName>
</protein>
<accession>A0A402ACA9</accession>
<proteinExistence type="predicted"/>
<name>A0A402ACA9_9CHLR</name>
<reference evidence="3" key="1">
    <citation type="submission" date="2018-12" db="EMBL/GenBank/DDBJ databases">
        <title>Tengunoibacter tsumagoiensis gen. nov., sp. nov., Dictyobacter kobayashii sp. nov., D. alpinus sp. nov., and D. joshuensis sp. nov. and description of Dictyobacteraceae fam. nov. within the order Ktedonobacterales isolated from Tengu-no-mugimeshi.</title>
        <authorList>
            <person name="Wang C.M."/>
            <person name="Zheng Y."/>
            <person name="Sakai Y."/>
            <person name="Toyoda A."/>
            <person name="Minakuchi Y."/>
            <person name="Abe K."/>
            <person name="Yokota A."/>
            <person name="Yabe S."/>
        </authorList>
    </citation>
    <scope>NUCLEOTIDE SEQUENCE [LARGE SCALE GENOMIC DNA]</scope>
    <source>
        <strain evidence="3">Uno11</strain>
    </source>
</reference>
<evidence type="ECO:0000259" key="1">
    <source>
        <dbReference type="Pfam" id="PF13751"/>
    </source>
</evidence>
<evidence type="ECO:0000313" key="3">
    <source>
        <dbReference type="Proteomes" id="UP000287188"/>
    </source>
</evidence>
<gene>
    <name evidence="2" type="ORF">KDK_05250</name>
</gene>
<keyword evidence="3" id="KW-1185">Reference proteome</keyword>
<dbReference type="Proteomes" id="UP000287188">
    <property type="component" value="Unassembled WGS sequence"/>
</dbReference>
<comment type="caution">
    <text evidence="2">The sequence shown here is derived from an EMBL/GenBank/DDBJ whole genome shotgun (WGS) entry which is preliminary data.</text>
</comment>
<sequence>MQALCAARGREQTDMFKDTYRHRAGIEGTHSQAVRAMGLRRSRYIGLPKTHLGHIAVAAAINLVRLTSFWRGDVPEQTRTSAFKRVMKQAA</sequence>
<organism evidence="2 3">
    <name type="scientific">Dictyobacter kobayashii</name>
    <dbReference type="NCBI Taxonomy" id="2014872"/>
    <lineage>
        <taxon>Bacteria</taxon>
        <taxon>Bacillati</taxon>
        <taxon>Chloroflexota</taxon>
        <taxon>Ktedonobacteria</taxon>
        <taxon>Ktedonobacterales</taxon>
        <taxon>Dictyobacteraceae</taxon>
        <taxon>Dictyobacter</taxon>
    </lineage>
</organism>
<dbReference type="AlphaFoldDB" id="A0A402ACA9"/>
<dbReference type="InterPro" id="IPR025668">
    <property type="entry name" value="Tnp_DDE_dom"/>
</dbReference>
<dbReference type="RefSeq" id="WP_218031678.1">
    <property type="nucleotide sequence ID" value="NZ_BIFS01000001.1"/>
</dbReference>
<evidence type="ECO:0000313" key="2">
    <source>
        <dbReference type="EMBL" id="GCE16725.1"/>
    </source>
</evidence>
<dbReference type="Pfam" id="PF13751">
    <property type="entry name" value="DDE_Tnp_1_6"/>
    <property type="match status" value="1"/>
</dbReference>
<dbReference type="EMBL" id="BIFS01000001">
    <property type="protein sequence ID" value="GCE16725.1"/>
    <property type="molecule type" value="Genomic_DNA"/>
</dbReference>